<dbReference type="Proteomes" id="UP001642260">
    <property type="component" value="Unassembled WGS sequence"/>
</dbReference>
<name>A0ABC8J8Z4_ERUVS</name>
<evidence type="ECO:0000313" key="9">
    <source>
        <dbReference type="Proteomes" id="UP001642260"/>
    </source>
</evidence>
<evidence type="ECO:0000259" key="7">
    <source>
        <dbReference type="PROSITE" id="PS50863"/>
    </source>
</evidence>
<keyword evidence="2" id="KW-0805">Transcription regulation</keyword>
<organism evidence="8 9">
    <name type="scientific">Eruca vesicaria subsp. sativa</name>
    <name type="common">Garden rocket</name>
    <name type="synonym">Eruca sativa</name>
    <dbReference type="NCBI Taxonomy" id="29727"/>
    <lineage>
        <taxon>Eukaryota</taxon>
        <taxon>Viridiplantae</taxon>
        <taxon>Streptophyta</taxon>
        <taxon>Embryophyta</taxon>
        <taxon>Tracheophyta</taxon>
        <taxon>Spermatophyta</taxon>
        <taxon>Magnoliopsida</taxon>
        <taxon>eudicotyledons</taxon>
        <taxon>Gunneridae</taxon>
        <taxon>Pentapetalae</taxon>
        <taxon>rosids</taxon>
        <taxon>malvids</taxon>
        <taxon>Brassicales</taxon>
        <taxon>Brassicaceae</taxon>
        <taxon>Brassiceae</taxon>
        <taxon>Eruca</taxon>
    </lineage>
</organism>
<dbReference type="InterPro" id="IPR003340">
    <property type="entry name" value="B3_DNA-bd"/>
</dbReference>
<evidence type="ECO:0000256" key="2">
    <source>
        <dbReference type="ARBA" id="ARBA00023015"/>
    </source>
</evidence>
<dbReference type="CDD" id="cd10017">
    <property type="entry name" value="B3_DNA"/>
    <property type="match status" value="1"/>
</dbReference>
<feature type="compositionally biased region" description="Basic and acidic residues" evidence="6">
    <location>
        <begin position="162"/>
        <end position="172"/>
    </location>
</feature>
<dbReference type="AlphaFoldDB" id="A0ABC8J8Z4"/>
<dbReference type="EMBL" id="CAKOAT010072710">
    <property type="protein sequence ID" value="CAH8311012.1"/>
    <property type="molecule type" value="Genomic_DNA"/>
</dbReference>
<dbReference type="InterPro" id="IPR015300">
    <property type="entry name" value="DNA-bd_pseudobarrel_sf"/>
</dbReference>
<sequence length="214" mass="24261">MCHLFLPKALPFASPVNVDPIETLKNQLVKASVSSSSATEKDCEKCKAEWAKLLKRIWALGPAFTKDQTYYLLQMSPPALFVRENSINKPGEIFLLGKDGTKWPTSLLQKNRGRMRLGNGWKEFVKANDSTNDKEQEEYLKSIKKQSLFIDPTNRNNGSNDENNKEDNVSWERKKRGRDSTPSSIKQFVTLTITPSSVTSSIEFHKEKMTSTSL</sequence>
<evidence type="ECO:0000313" key="8">
    <source>
        <dbReference type="EMBL" id="CAH8311012.1"/>
    </source>
</evidence>
<feature type="region of interest" description="Disordered" evidence="6">
    <location>
        <begin position="150"/>
        <end position="183"/>
    </location>
</feature>
<comment type="caution">
    <text evidence="8">The sequence shown here is derived from an EMBL/GenBank/DDBJ whole genome shotgun (WGS) entry which is preliminary data.</text>
</comment>
<evidence type="ECO:0000256" key="4">
    <source>
        <dbReference type="ARBA" id="ARBA00023163"/>
    </source>
</evidence>
<evidence type="ECO:0000256" key="5">
    <source>
        <dbReference type="ARBA" id="ARBA00023242"/>
    </source>
</evidence>
<dbReference type="GO" id="GO:0003677">
    <property type="term" value="F:DNA binding"/>
    <property type="evidence" value="ECO:0007669"/>
    <property type="project" value="UniProtKB-KW"/>
</dbReference>
<keyword evidence="3" id="KW-0238">DNA-binding</keyword>
<dbReference type="PROSITE" id="PS50863">
    <property type="entry name" value="B3"/>
    <property type="match status" value="1"/>
</dbReference>
<keyword evidence="9" id="KW-1185">Reference proteome</keyword>
<evidence type="ECO:0000256" key="1">
    <source>
        <dbReference type="ARBA" id="ARBA00004123"/>
    </source>
</evidence>
<protein>
    <recommendedName>
        <fullName evidence="7">TF-B3 domain-containing protein</fullName>
    </recommendedName>
</protein>
<dbReference type="Gene3D" id="2.40.330.10">
    <property type="entry name" value="DNA-binding pseudobarrel domain"/>
    <property type="match status" value="1"/>
</dbReference>
<gene>
    <name evidence="8" type="ORF">ERUC_LOCUS5850</name>
</gene>
<dbReference type="GO" id="GO:0005634">
    <property type="term" value="C:nucleus"/>
    <property type="evidence" value="ECO:0007669"/>
    <property type="project" value="UniProtKB-SubCell"/>
</dbReference>
<accession>A0ABC8J8Z4</accession>
<feature type="domain" description="TF-B3" evidence="7">
    <location>
        <begin position="60"/>
        <end position="156"/>
    </location>
</feature>
<keyword evidence="4" id="KW-0804">Transcription</keyword>
<evidence type="ECO:0000256" key="3">
    <source>
        <dbReference type="ARBA" id="ARBA00023125"/>
    </source>
</evidence>
<dbReference type="Pfam" id="PF02362">
    <property type="entry name" value="B3"/>
    <property type="match status" value="1"/>
</dbReference>
<comment type="subcellular location">
    <subcellularLocation>
        <location evidence="1">Nucleus</location>
    </subcellularLocation>
</comment>
<proteinExistence type="predicted"/>
<evidence type="ECO:0000256" key="6">
    <source>
        <dbReference type="SAM" id="MobiDB-lite"/>
    </source>
</evidence>
<dbReference type="SUPFAM" id="SSF101936">
    <property type="entry name" value="DNA-binding pseudobarrel domain"/>
    <property type="match status" value="1"/>
</dbReference>
<keyword evidence="5" id="KW-0539">Nucleus</keyword>
<reference evidence="8 9" key="1">
    <citation type="submission" date="2022-03" db="EMBL/GenBank/DDBJ databases">
        <authorList>
            <person name="Macdonald S."/>
            <person name="Ahmed S."/>
            <person name="Newling K."/>
        </authorList>
    </citation>
    <scope>NUCLEOTIDE SEQUENCE [LARGE SCALE GENOMIC DNA]</scope>
</reference>